<dbReference type="Pfam" id="PF02558">
    <property type="entry name" value="ApbA"/>
    <property type="match status" value="1"/>
</dbReference>
<organism evidence="13 14">
    <name type="scientific">Pararhizobium capsulatum DSM 1112</name>
    <dbReference type="NCBI Taxonomy" id="1121113"/>
    <lineage>
        <taxon>Bacteria</taxon>
        <taxon>Pseudomonadati</taxon>
        <taxon>Pseudomonadota</taxon>
        <taxon>Alphaproteobacteria</taxon>
        <taxon>Hyphomicrobiales</taxon>
        <taxon>Rhizobiaceae</taxon>
        <taxon>Rhizobium/Agrobacterium group</taxon>
        <taxon>Pararhizobium</taxon>
    </lineage>
</organism>
<comment type="similarity">
    <text evidence="2 10">Belongs to the ketopantoate reductase family.</text>
</comment>
<comment type="function">
    <text evidence="10">Catalyzes the NADPH-dependent reduction of ketopantoate into pantoic acid.</text>
</comment>
<evidence type="ECO:0000256" key="9">
    <source>
        <dbReference type="ARBA" id="ARBA00048793"/>
    </source>
</evidence>
<dbReference type="Gene3D" id="3.40.50.720">
    <property type="entry name" value="NAD(P)-binding Rossmann-like Domain"/>
    <property type="match status" value="1"/>
</dbReference>
<keyword evidence="14" id="KW-1185">Reference proteome</keyword>
<dbReference type="InterPro" id="IPR013332">
    <property type="entry name" value="KPR_N"/>
</dbReference>
<dbReference type="EMBL" id="JAUSVF010000001">
    <property type="protein sequence ID" value="MDQ0320540.1"/>
    <property type="molecule type" value="Genomic_DNA"/>
</dbReference>
<evidence type="ECO:0000256" key="4">
    <source>
        <dbReference type="ARBA" id="ARBA00019465"/>
    </source>
</evidence>
<dbReference type="InterPro" id="IPR003710">
    <property type="entry name" value="ApbA"/>
</dbReference>
<dbReference type="InterPro" id="IPR013328">
    <property type="entry name" value="6PGD_dom2"/>
</dbReference>
<dbReference type="Gene3D" id="1.10.1040.10">
    <property type="entry name" value="N-(1-d-carboxylethyl)-l-norvaline Dehydrogenase, domain 2"/>
    <property type="match status" value="1"/>
</dbReference>
<proteinExistence type="inferred from homology"/>
<dbReference type="NCBIfam" id="TIGR00745">
    <property type="entry name" value="apbA_panE"/>
    <property type="match status" value="1"/>
</dbReference>
<sequence length="334" mass="35598">MPPYRTICIYGAGALGGAVAAKLASMQGGDATISVVARGEHLDAIRKDGLDLIEHGVETPRNVRITATDDPNDLPPQDLVITGLKGHQLTDAAPGIARLLKENTRVVMILNGIPWWYFYQDAASGHADRQIESLDPGGDLWRLIGPQRVIGCVAHQGGRIAAPGKVHLTNRGSFILGEPTGEITPDIEALAALFSDAGVEVRLSTRIRDDIWSKLMGNTSFNPISAITRLPMQDIMADPALTEMISRIMLEVQAVGEALSAKIAISVEQRLQQSRAIGAVKTSMLQDLLAGKPLEIVPIVGIVPTLARLVGIATPATDAVLTLVTALDRQNRSA</sequence>
<keyword evidence="7 10" id="KW-0560">Oxidoreductase</keyword>
<feature type="domain" description="Ketopantoate reductase N-terminal" evidence="11">
    <location>
        <begin position="7"/>
        <end position="179"/>
    </location>
</feature>
<evidence type="ECO:0000256" key="7">
    <source>
        <dbReference type="ARBA" id="ARBA00023002"/>
    </source>
</evidence>
<evidence type="ECO:0000259" key="12">
    <source>
        <dbReference type="Pfam" id="PF08546"/>
    </source>
</evidence>
<comment type="catalytic activity">
    <reaction evidence="9 10">
        <text>(R)-pantoate + NADP(+) = 2-dehydropantoate + NADPH + H(+)</text>
        <dbReference type="Rhea" id="RHEA:16233"/>
        <dbReference type="ChEBI" id="CHEBI:11561"/>
        <dbReference type="ChEBI" id="CHEBI:15378"/>
        <dbReference type="ChEBI" id="CHEBI:15980"/>
        <dbReference type="ChEBI" id="CHEBI:57783"/>
        <dbReference type="ChEBI" id="CHEBI:58349"/>
        <dbReference type="EC" id="1.1.1.169"/>
    </reaction>
</comment>
<keyword evidence="6 10" id="KW-0521">NADP</keyword>
<dbReference type="PANTHER" id="PTHR21708:SF45">
    <property type="entry name" value="2-DEHYDROPANTOATE 2-REDUCTASE"/>
    <property type="match status" value="1"/>
</dbReference>
<evidence type="ECO:0000313" key="14">
    <source>
        <dbReference type="Proteomes" id="UP001230207"/>
    </source>
</evidence>
<feature type="domain" description="Ketopantoate reductase C-terminal" evidence="12">
    <location>
        <begin position="207"/>
        <end position="327"/>
    </location>
</feature>
<evidence type="ECO:0000256" key="8">
    <source>
        <dbReference type="ARBA" id="ARBA00032024"/>
    </source>
</evidence>
<dbReference type="InterPro" id="IPR051402">
    <property type="entry name" value="KPR-Related"/>
</dbReference>
<protein>
    <recommendedName>
        <fullName evidence="4 10">2-dehydropantoate 2-reductase</fullName>
        <ecNumber evidence="3 10">1.1.1.169</ecNumber>
    </recommendedName>
    <alternativeName>
        <fullName evidence="8 10">Ketopantoate reductase</fullName>
    </alternativeName>
</protein>
<name>A0ABU0BSV2_9HYPH</name>
<dbReference type="SUPFAM" id="SSF51735">
    <property type="entry name" value="NAD(P)-binding Rossmann-fold domains"/>
    <property type="match status" value="1"/>
</dbReference>
<dbReference type="Proteomes" id="UP001230207">
    <property type="component" value="Unassembled WGS sequence"/>
</dbReference>
<evidence type="ECO:0000256" key="5">
    <source>
        <dbReference type="ARBA" id="ARBA00022655"/>
    </source>
</evidence>
<dbReference type="RefSeq" id="WP_307230379.1">
    <property type="nucleotide sequence ID" value="NZ_JAUSVF010000001.1"/>
</dbReference>
<evidence type="ECO:0000256" key="1">
    <source>
        <dbReference type="ARBA" id="ARBA00004994"/>
    </source>
</evidence>
<dbReference type="EC" id="1.1.1.169" evidence="3 10"/>
<dbReference type="NCBIfam" id="NF005089">
    <property type="entry name" value="PRK06522.1-4"/>
    <property type="match status" value="1"/>
</dbReference>
<comment type="pathway">
    <text evidence="1 10">Cofactor biosynthesis; (R)-pantothenate biosynthesis; (R)-pantoate from 3-methyl-2-oxobutanoate: step 2/2.</text>
</comment>
<dbReference type="InterPro" id="IPR013752">
    <property type="entry name" value="KPA_reductase"/>
</dbReference>
<comment type="caution">
    <text evidence="13">The sequence shown here is derived from an EMBL/GenBank/DDBJ whole genome shotgun (WGS) entry which is preliminary data.</text>
</comment>
<dbReference type="GO" id="GO:0008677">
    <property type="term" value="F:2-dehydropantoate 2-reductase activity"/>
    <property type="evidence" value="ECO:0007669"/>
    <property type="project" value="UniProtKB-EC"/>
</dbReference>
<evidence type="ECO:0000256" key="10">
    <source>
        <dbReference type="RuleBase" id="RU362068"/>
    </source>
</evidence>
<evidence type="ECO:0000259" key="11">
    <source>
        <dbReference type="Pfam" id="PF02558"/>
    </source>
</evidence>
<dbReference type="InterPro" id="IPR008927">
    <property type="entry name" value="6-PGluconate_DH-like_C_sf"/>
</dbReference>
<accession>A0ABU0BSV2</accession>
<dbReference type="PANTHER" id="PTHR21708">
    <property type="entry name" value="PROBABLE 2-DEHYDROPANTOATE 2-REDUCTASE"/>
    <property type="match status" value="1"/>
</dbReference>
<reference evidence="13 14" key="1">
    <citation type="submission" date="2023-07" db="EMBL/GenBank/DDBJ databases">
        <title>Genomic Encyclopedia of Type Strains, Phase IV (KMG-IV): sequencing the most valuable type-strain genomes for metagenomic binning, comparative biology and taxonomic classification.</title>
        <authorList>
            <person name="Goeker M."/>
        </authorList>
    </citation>
    <scope>NUCLEOTIDE SEQUENCE [LARGE SCALE GENOMIC DNA]</scope>
    <source>
        <strain evidence="13 14">DSM 1112</strain>
    </source>
</reference>
<gene>
    <name evidence="13" type="ORF">QO002_002678</name>
</gene>
<dbReference type="InterPro" id="IPR036291">
    <property type="entry name" value="NAD(P)-bd_dom_sf"/>
</dbReference>
<evidence type="ECO:0000313" key="13">
    <source>
        <dbReference type="EMBL" id="MDQ0320540.1"/>
    </source>
</evidence>
<evidence type="ECO:0000256" key="2">
    <source>
        <dbReference type="ARBA" id="ARBA00007870"/>
    </source>
</evidence>
<evidence type="ECO:0000256" key="6">
    <source>
        <dbReference type="ARBA" id="ARBA00022857"/>
    </source>
</evidence>
<dbReference type="SUPFAM" id="SSF48179">
    <property type="entry name" value="6-phosphogluconate dehydrogenase C-terminal domain-like"/>
    <property type="match status" value="1"/>
</dbReference>
<dbReference type="Pfam" id="PF08546">
    <property type="entry name" value="ApbA_C"/>
    <property type="match status" value="1"/>
</dbReference>
<evidence type="ECO:0000256" key="3">
    <source>
        <dbReference type="ARBA" id="ARBA00013014"/>
    </source>
</evidence>
<keyword evidence="5 10" id="KW-0566">Pantothenate biosynthesis</keyword>